<evidence type="ECO:0000313" key="4">
    <source>
        <dbReference type="Proteomes" id="UP001521911"/>
    </source>
</evidence>
<dbReference type="SMART" id="SM00858">
    <property type="entry name" value="SAF"/>
    <property type="match status" value="1"/>
</dbReference>
<feature type="signal peptide" evidence="1">
    <location>
        <begin position="1"/>
        <end position="36"/>
    </location>
</feature>
<organism evidence="3 4">
    <name type="scientific">Corynebacterium singulare</name>
    <dbReference type="NCBI Taxonomy" id="161899"/>
    <lineage>
        <taxon>Bacteria</taxon>
        <taxon>Bacillati</taxon>
        <taxon>Actinomycetota</taxon>
        <taxon>Actinomycetes</taxon>
        <taxon>Mycobacteriales</taxon>
        <taxon>Corynebacteriaceae</taxon>
        <taxon>Corynebacterium</taxon>
    </lineage>
</organism>
<proteinExistence type="predicted"/>
<dbReference type="EMBL" id="JAKRDF010000005">
    <property type="protein sequence ID" value="MCG7276027.1"/>
    <property type="molecule type" value="Genomic_DNA"/>
</dbReference>
<dbReference type="InterPro" id="IPR013974">
    <property type="entry name" value="SAF"/>
</dbReference>
<reference evidence="3 4" key="1">
    <citation type="submission" date="2022-02" db="EMBL/GenBank/DDBJ databases">
        <title>Uncovering new skin microbiome diversity through culturing and metagenomics.</title>
        <authorList>
            <person name="Conlan S."/>
            <person name="Deming C."/>
            <person name="Nisc Comparative Sequencing Program N."/>
            <person name="Segre J.A."/>
        </authorList>
    </citation>
    <scope>NUCLEOTIDE SEQUENCE [LARGE SCALE GENOMIC DNA]</scope>
    <source>
        <strain evidence="3 4">ACRQV</strain>
    </source>
</reference>
<keyword evidence="1" id="KW-0732">Signal</keyword>
<keyword evidence="4" id="KW-1185">Reference proteome</keyword>
<sequence>MELVHILRTPGHRRSVLIRRALACVLLVAAAVSALASTREQPRTVVMAREVAAGEKLAQGDVAVARVPSSLLPATALGSNPEEAVGRVLVASAGAGEILTTTRLLSSDLVADFGMSDAHLIPLTLAEPEIASNLHHGDTVNIVGGTDSRDVDDAVALDDYGSSAQGATIASGARVVSVDAPDAGARTRTLLVALPAQAAEAVAAASLAQPLTVVIVGDRAHT</sequence>
<dbReference type="RefSeq" id="WP_239179975.1">
    <property type="nucleotide sequence ID" value="NZ_JAKRDF010000005.1"/>
</dbReference>
<evidence type="ECO:0000259" key="2">
    <source>
        <dbReference type="SMART" id="SM00858"/>
    </source>
</evidence>
<accession>A0ABS9PTI9</accession>
<comment type="caution">
    <text evidence="3">The sequence shown here is derived from an EMBL/GenBank/DDBJ whole genome shotgun (WGS) entry which is preliminary data.</text>
</comment>
<protein>
    <submittedName>
        <fullName evidence="3">SAF domain-containing protein</fullName>
    </submittedName>
</protein>
<feature type="domain" description="SAF" evidence="2">
    <location>
        <begin position="42"/>
        <end position="105"/>
    </location>
</feature>
<evidence type="ECO:0000256" key="1">
    <source>
        <dbReference type="SAM" id="SignalP"/>
    </source>
</evidence>
<evidence type="ECO:0000313" key="3">
    <source>
        <dbReference type="EMBL" id="MCG7276027.1"/>
    </source>
</evidence>
<feature type="chain" id="PRO_5046466600" evidence="1">
    <location>
        <begin position="37"/>
        <end position="222"/>
    </location>
</feature>
<name>A0ABS9PTI9_9CORY</name>
<dbReference type="Pfam" id="PF08666">
    <property type="entry name" value="SAF"/>
    <property type="match status" value="1"/>
</dbReference>
<dbReference type="CDD" id="cd11614">
    <property type="entry name" value="SAF_CpaB_FlgA_like"/>
    <property type="match status" value="1"/>
</dbReference>
<gene>
    <name evidence="3" type="ORF">MHK08_06035</name>
</gene>
<dbReference type="Proteomes" id="UP001521911">
    <property type="component" value="Unassembled WGS sequence"/>
</dbReference>